<dbReference type="Pfam" id="PF13549">
    <property type="entry name" value="ATP-grasp_5"/>
    <property type="match status" value="1"/>
</dbReference>
<evidence type="ECO:0000313" key="5">
    <source>
        <dbReference type="EMBL" id="GGA66607.1"/>
    </source>
</evidence>
<dbReference type="FunFam" id="3.30.1490.20:FF:000020">
    <property type="entry name" value="Protein lysine acetyltransferase"/>
    <property type="match status" value="1"/>
</dbReference>
<proteinExistence type="inferred from homology"/>
<reference evidence="5" key="1">
    <citation type="journal article" date="2014" name="Int. J. Syst. Evol. Microbiol.">
        <title>Complete genome sequence of Corynebacterium casei LMG S-19264T (=DSM 44701T), isolated from a smear-ripened cheese.</title>
        <authorList>
            <consortium name="US DOE Joint Genome Institute (JGI-PGF)"/>
            <person name="Walter F."/>
            <person name="Albersmeier A."/>
            <person name="Kalinowski J."/>
            <person name="Ruckert C."/>
        </authorList>
    </citation>
    <scope>NUCLEOTIDE SEQUENCE</scope>
    <source>
        <strain evidence="5">CGMCC 1.15320</strain>
    </source>
</reference>
<comment type="similarity">
    <text evidence="2">In the N-terminal section; belongs to the acetate CoA ligase alpha subunit family.</text>
</comment>
<dbReference type="SUPFAM" id="SSF51735">
    <property type="entry name" value="NAD(P)-binding Rossmann-fold domains"/>
    <property type="match status" value="1"/>
</dbReference>
<dbReference type="AlphaFoldDB" id="A0A916RRD8"/>
<dbReference type="InterPro" id="IPR011761">
    <property type="entry name" value="ATP-grasp"/>
</dbReference>
<organism evidence="5 6">
    <name type="scientific">Nitratireductor aestuarii</name>
    <dbReference type="NCBI Taxonomy" id="1735103"/>
    <lineage>
        <taxon>Bacteria</taxon>
        <taxon>Pseudomonadati</taxon>
        <taxon>Pseudomonadota</taxon>
        <taxon>Alphaproteobacteria</taxon>
        <taxon>Hyphomicrobiales</taxon>
        <taxon>Phyllobacteriaceae</taxon>
        <taxon>Nitratireductor</taxon>
    </lineage>
</organism>
<dbReference type="InterPro" id="IPR032875">
    <property type="entry name" value="Succ_CoA_lig_flav_dom"/>
</dbReference>
<dbReference type="GO" id="GO:0005524">
    <property type="term" value="F:ATP binding"/>
    <property type="evidence" value="ECO:0007669"/>
    <property type="project" value="UniProtKB-UniRule"/>
</dbReference>
<dbReference type="PROSITE" id="PS50975">
    <property type="entry name" value="ATP_GRASP"/>
    <property type="match status" value="1"/>
</dbReference>
<dbReference type="Gene3D" id="3.40.50.261">
    <property type="entry name" value="Succinyl-CoA synthetase domains"/>
    <property type="match status" value="2"/>
</dbReference>
<dbReference type="GO" id="GO:0046872">
    <property type="term" value="F:metal ion binding"/>
    <property type="evidence" value="ECO:0007669"/>
    <property type="project" value="InterPro"/>
</dbReference>
<keyword evidence="6" id="KW-1185">Reference proteome</keyword>
<dbReference type="InterPro" id="IPR003781">
    <property type="entry name" value="CoA-bd"/>
</dbReference>
<dbReference type="Pfam" id="PF13380">
    <property type="entry name" value="CoA_binding_2"/>
    <property type="match status" value="1"/>
</dbReference>
<reference evidence="5" key="2">
    <citation type="submission" date="2020-09" db="EMBL/GenBank/DDBJ databases">
        <authorList>
            <person name="Sun Q."/>
            <person name="Zhou Y."/>
        </authorList>
    </citation>
    <scope>NUCLEOTIDE SEQUENCE</scope>
    <source>
        <strain evidence="5">CGMCC 1.15320</strain>
    </source>
</reference>
<evidence type="ECO:0000256" key="1">
    <source>
        <dbReference type="ARBA" id="ARBA00022532"/>
    </source>
</evidence>
<name>A0A916RRD8_9HYPH</name>
<dbReference type="InterPro" id="IPR016102">
    <property type="entry name" value="Succinyl-CoA_synth-like"/>
</dbReference>
<gene>
    <name evidence="5" type="ORF">GCM10011385_20630</name>
</gene>
<dbReference type="Gene3D" id="3.30.470.20">
    <property type="entry name" value="ATP-grasp fold, B domain"/>
    <property type="match status" value="1"/>
</dbReference>
<dbReference type="Gene3D" id="3.40.50.720">
    <property type="entry name" value="NAD(P)-binding Rossmann-like Domain"/>
    <property type="match status" value="1"/>
</dbReference>
<dbReference type="SUPFAM" id="SSF52210">
    <property type="entry name" value="Succinyl-CoA synthetase domains"/>
    <property type="match status" value="2"/>
</dbReference>
<dbReference type="Pfam" id="PF13607">
    <property type="entry name" value="Succ_CoA_lig"/>
    <property type="match status" value="1"/>
</dbReference>
<evidence type="ECO:0000259" key="4">
    <source>
        <dbReference type="PROSITE" id="PS50975"/>
    </source>
</evidence>
<dbReference type="SUPFAM" id="SSF56059">
    <property type="entry name" value="Glutathione synthetase ATP-binding domain-like"/>
    <property type="match status" value="1"/>
</dbReference>
<dbReference type="Proteomes" id="UP000636264">
    <property type="component" value="Unassembled WGS sequence"/>
</dbReference>
<comment type="caution">
    <text evidence="5">The sequence shown here is derived from an EMBL/GenBank/DDBJ whole genome shotgun (WGS) entry which is preliminary data.</text>
</comment>
<dbReference type="PANTHER" id="PTHR42793">
    <property type="entry name" value="COA BINDING DOMAIN CONTAINING PROTEIN"/>
    <property type="match status" value="1"/>
</dbReference>
<evidence type="ECO:0000256" key="2">
    <source>
        <dbReference type="ARBA" id="ARBA00060888"/>
    </source>
</evidence>
<sequence>MSEHFSALFSPRSVAIIGASEDVTRIGGRPLRYLNEAGYEGTVYPVNPNRETVQGYKAYASVADLPESPDIALLAVPAKATVEAVRSCAEKGVKAAIVFSAGFAEADEAGAAAQKEMVAIARAAGMRLLGPNCLGVFNSSAKFYGTFSVVLDEEFIQPGPVAIVSQSGAYGAALADLARNRGMGISQWLTSGNECDIDIAEALKYVVQQPETRVVMAYAEGVRNRDSFIEALDTARKLGKAIVFMKTGRSSVGAEAAASHTAALAGSDAVFDAVLRQYGAYRARTTAEQLDIAYAASFGIYPKGNKIGIFTFSGGFGIQMADDAEENGLKVAPMPADVQAELKALLPYASPKNPVDATAQAVTDLPLMTQYMRSMIERGGYDIFSAVLQSGPNSKTYGPRLIEALDAATAGAKDLVKAATMSVPREVEKQFEDRGFIVHEDGSALMKAIGALNQFRESFEQAKVRKALEPMQKIAIPREEVSEHAAKKLLSHAGIEFPHEELVAPDGDVGAAAARVGFPVVLKISSPDIAHKTEVGGVVVNVRSEDEAREAAAGILARAQDKVPGARIEGIVVTPMIGQGVETIAGVSRDPVLGPVVMFGLGGVFVEVLKDVTFRAAPFDVDEAHRMIREIRGYSMLEGVRGAEPSDVNALAELLSKLSRFAAAHAEEIEGIDLNPVRVMPKGQGVKVLDALIIPRKEV</sequence>
<keyword evidence="3" id="KW-0067">ATP-binding</keyword>
<protein>
    <recommendedName>
        <fullName evidence="4">ATP-grasp domain-containing protein</fullName>
    </recommendedName>
</protein>
<dbReference type="EMBL" id="BMIF01000005">
    <property type="protein sequence ID" value="GGA66607.1"/>
    <property type="molecule type" value="Genomic_DNA"/>
</dbReference>
<feature type="domain" description="ATP-grasp" evidence="4">
    <location>
        <begin position="487"/>
        <end position="523"/>
    </location>
</feature>
<dbReference type="InterPro" id="IPR036291">
    <property type="entry name" value="NAD(P)-bd_dom_sf"/>
</dbReference>
<dbReference type="PANTHER" id="PTHR42793:SF4">
    <property type="entry name" value="BLL6376 PROTEIN"/>
    <property type="match status" value="1"/>
</dbReference>
<evidence type="ECO:0000256" key="3">
    <source>
        <dbReference type="PROSITE-ProRule" id="PRU00409"/>
    </source>
</evidence>
<dbReference type="Gene3D" id="3.30.1490.20">
    <property type="entry name" value="ATP-grasp fold, A domain"/>
    <property type="match status" value="1"/>
</dbReference>
<dbReference type="RefSeq" id="WP_188720971.1">
    <property type="nucleotide sequence ID" value="NZ_BMIF01000005.1"/>
</dbReference>
<dbReference type="InterPro" id="IPR013815">
    <property type="entry name" value="ATP_grasp_subdomain_1"/>
</dbReference>
<keyword evidence="1" id="KW-0816">Tricarboxylic acid cycle</keyword>
<accession>A0A916RRD8</accession>
<dbReference type="GO" id="GO:0006099">
    <property type="term" value="P:tricarboxylic acid cycle"/>
    <property type="evidence" value="ECO:0007669"/>
    <property type="project" value="UniProtKB-KW"/>
</dbReference>
<dbReference type="SMART" id="SM00881">
    <property type="entry name" value="CoA_binding"/>
    <property type="match status" value="1"/>
</dbReference>
<keyword evidence="3" id="KW-0547">Nucleotide-binding</keyword>
<evidence type="ECO:0000313" key="6">
    <source>
        <dbReference type="Proteomes" id="UP000636264"/>
    </source>
</evidence>